<dbReference type="VEuPathDB" id="FungiDB:SAPIO_CDS10666"/>
<protein>
    <recommendedName>
        <fullName evidence="8">O-methyltransferase</fullName>
    </recommendedName>
</protein>
<dbReference type="InterPro" id="IPR029063">
    <property type="entry name" value="SAM-dependent_MTases_sf"/>
</dbReference>
<dbReference type="GO" id="GO:0032259">
    <property type="term" value="P:methylation"/>
    <property type="evidence" value="ECO:0007669"/>
    <property type="project" value="UniProtKB-KW"/>
</dbReference>
<keyword evidence="2" id="KW-0808">Transferase</keyword>
<dbReference type="Gene3D" id="3.40.50.150">
    <property type="entry name" value="Vaccinia Virus protein VP39"/>
    <property type="match status" value="1"/>
</dbReference>
<dbReference type="GeneID" id="27719885"/>
<dbReference type="GO" id="GO:0008757">
    <property type="term" value="F:S-adenosylmethionine-dependent methyltransferase activity"/>
    <property type="evidence" value="ECO:0007669"/>
    <property type="project" value="TreeGrafter"/>
</dbReference>
<dbReference type="PANTHER" id="PTHR10509">
    <property type="entry name" value="O-METHYLTRANSFERASE-RELATED"/>
    <property type="match status" value="1"/>
</dbReference>
<keyword evidence="1" id="KW-0489">Methyltransferase</keyword>
<evidence type="ECO:0000313" key="7">
    <source>
        <dbReference type="Proteomes" id="UP000028545"/>
    </source>
</evidence>
<dbReference type="HOGENOM" id="CLU_590726_0_0_1"/>
<proteinExistence type="inferred from homology"/>
<dbReference type="Proteomes" id="UP000028545">
    <property type="component" value="Unassembled WGS sequence"/>
</dbReference>
<evidence type="ECO:0000256" key="1">
    <source>
        <dbReference type="ARBA" id="ARBA00022603"/>
    </source>
</evidence>
<sequence>MARHLGLPQQGCLAATVVVCLALFIDAVPRPVFHCHEQLLLGSLAAASNRLRGDVSSTSNTQQPTATTTTYSHSTLITISGCGYHNGTSASVGGLNGGAACLGGGDIFGYLNPVGFSSNSGAVHRIDSGEKITQHFHYTLQKASNGDQVNKGTGGRKPERSTSQGVKMAGRDHAAGQRRREQSKYTPPPVDRIAHDFYNLNFIQLENRHLFGAIMKTGAPVLYPNEKVAERVTEYSQNHSTPLPSHIPEYHAWVDGNHERSGYLTSNFQSQLHVLLSRLIGAKRVLEVGVYVGYSALVWAHAVGPEGKVTGLEFSEEYAKLAEKTFEKNGVKNVEIIVGDGLETLPQLNPSEPYDLIFIDAQKSGYPTYLQQILEKSQPGAANRLLRPGGLIVADNVLRRGIIADDSSDNPWVAEQVRLRSEYAVNNDNELIRKYNDEVVKNPRLEAFLLPLFDGVSIARLVD</sequence>
<accession>A0A084FU92</accession>
<dbReference type="CDD" id="cd02440">
    <property type="entry name" value="AdoMet_MTases"/>
    <property type="match status" value="1"/>
</dbReference>
<reference evidence="6 7" key="1">
    <citation type="journal article" date="2014" name="Genome Announc.">
        <title>Draft genome sequence of the pathogenic fungus Scedosporium apiospermum.</title>
        <authorList>
            <person name="Vandeputte P."/>
            <person name="Ghamrawi S."/>
            <person name="Rechenmann M."/>
            <person name="Iltis A."/>
            <person name="Giraud S."/>
            <person name="Fleury M."/>
            <person name="Thornton C."/>
            <person name="Delhaes L."/>
            <person name="Meyer W."/>
            <person name="Papon N."/>
            <person name="Bouchara J.P."/>
        </authorList>
    </citation>
    <scope>NUCLEOTIDE SEQUENCE [LARGE SCALE GENOMIC DNA]</scope>
    <source>
        <strain evidence="6 7">IHEM 14462</strain>
    </source>
</reference>
<feature type="region of interest" description="Disordered" evidence="5">
    <location>
        <begin position="142"/>
        <end position="190"/>
    </location>
</feature>
<evidence type="ECO:0000256" key="3">
    <source>
        <dbReference type="ARBA" id="ARBA00022691"/>
    </source>
</evidence>
<feature type="compositionally biased region" description="Polar residues" evidence="5">
    <location>
        <begin position="142"/>
        <end position="151"/>
    </location>
</feature>
<dbReference type="Pfam" id="PF01596">
    <property type="entry name" value="Methyltransf_3"/>
    <property type="match status" value="1"/>
</dbReference>
<comment type="caution">
    <text evidence="6">The sequence shown here is derived from an EMBL/GenBank/DDBJ whole genome shotgun (WGS) entry which is preliminary data.</text>
</comment>
<gene>
    <name evidence="6" type="ORF">SAPIO_CDS10666</name>
</gene>
<dbReference type="SUPFAM" id="SSF53335">
    <property type="entry name" value="S-adenosyl-L-methionine-dependent methyltransferases"/>
    <property type="match status" value="1"/>
</dbReference>
<feature type="compositionally biased region" description="Basic and acidic residues" evidence="5">
    <location>
        <begin position="169"/>
        <end position="183"/>
    </location>
</feature>
<dbReference type="AlphaFoldDB" id="A0A084FU92"/>
<dbReference type="GO" id="GO:0008171">
    <property type="term" value="F:O-methyltransferase activity"/>
    <property type="evidence" value="ECO:0007669"/>
    <property type="project" value="InterPro"/>
</dbReference>
<dbReference type="InterPro" id="IPR002935">
    <property type="entry name" value="SAM_O-MeTrfase"/>
</dbReference>
<comment type="similarity">
    <text evidence="4">Belongs to the class I-like SAM-binding methyltransferase superfamily. Cation-dependent O-methyltransferase family.</text>
</comment>
<dbReference type="InterPro" id="IPR050362">
    <property type="entry name" value="Cation-dep_OMT"/>
</dbReference>
<evidence type="ECO:0008006" key="8">
    <source>
        <dbReference type="Google" id="ProtNLM"/>
    </source>
</evidence>
<dbReference type="PROSITE" id="PS51682">
    <property type="entry name" value="SAM_OMT_I"/>
    <property type="match status" value="1"/>
</dbReference>
<evidence type="ECO:0000313" key="6">
    <source>
        <dbReference type="EMBL" id="KEZ38654.1"/>
    </source>
</evidence>
<keyword evidence="7" id="KW-1185">Reference proteome</keyword>
<dbReference type="PANTHER" id="PTHR10509:SF14">
    <property type="entry name" value="CAFFEOYL-COA O-METHYLTRANSFERASE 3-RELATED"/>
    <property type="match status" value="1"/>
</dbReference>
<evidence type="ECO:0000256" key="5">
    <source>
        <dbReference type="SAM" id="MobiDB-lite"/>
    </source>
</evidence>
<name>A0A084FU92_PSEDA</name>
<keyword evidence="3" id="KW-0949">S-adenosyl-L-methionine</keyword>
<evidence type="ECO:0000256" key="4">
    <source>
        <dbReference type="ARBA" id="ARBA00023453"/>
    </source>
</evidence>
<dbReference type="EMBL" id="JOWA01000176">
    <property type="protein sequence ID" value="KEZ38654.1"/>
    <property type="molecule type" value="Genomic_DNA"/>
</dbReference>
<organism evidence="6 7">
    <name type="scientific">Pseudallescheria apiosperma</name>
    <name type="common">Scedosporium apiospermum</name>
    <dbReference type="NCBI Taxonomy" id="563466"/>
    <lineage>
        <taxon>Eukaryota</taxon>
        <taxon>Fungi</taxon>
        <taxon>Dikarya</taxon>
        <taxon>Ascomycota</taxon>
        <taxon>Pezizomycotina</taxon>
        <taxon>Sordariomycetes</taxon>
        <taxon>Hypocreomycetidae</taxon>
        <taxon>Microascales</taxon>
        <taxon>Microascaceae</taxon>
        <taxon>Scedosporium</taxon>
    </lineage>
</organism>
<evidence type="ECO:0000256" key="2">
    <source>
        <dbReference type="ARBA" id="ARBA00022679"/>
    </source>
</evidence>
<dbReference type="RefSeq" id="XP_016638453.1">
    <property type="nucleotide sequence ID" value="XM_016784217.1"/>
</dbReference>
<dbReference type="OrthoDB" id="10251242at2759"/>
<dbReference type="KEGG" id="sapo:SAPIO_CDS10666"/>